<feature type="region of interest" description="Disordered" evidence="1">
    <location>
        <begin position="438"/>
        <end position="465"/>
    </location>
</feature>
<comment type="caution">
    <text evidence="3">The sequence shown here is derived from an EMBL/GenBank/DDBJ whole genome shotgun (WGS) entry which is preliminary data.</text>
</comment>
<keyword evidence="2" id="KW-0732">Signal</keyword>
<keyword evidence="4" id="KW-1185">Reference proteome</keyword>
<organism evidence="3 4">
    <name type="scientific">Botrimarina hoheduenensis</name>
    <dbReference type="NCBI Taxonomy" id="2528000"/>
    <lineage>
        <taxon>Bacteria</taxon>
        <taxon>Pseudomonadati</taxon>
        <taxon>Planctomycetota</taxon>
        <taxon>Planctomycetia</taxon>
        <taxon>Pirellulales</taxon>
        <taxon>Lacipirellulaceae</taxon>
        <taxon>Botrimarina</taxon>
    </lineage>
</organism>
<evidence type="ECO:0000313" key="4">
    <source>
        <dbReference type="Proteomes" id="UP000318995"/>
    </source>
</evidence>
<reference evidence="3 4" key="1">
    <citation type="submission" date="2019-02" db="EMBL/GenBank/DDBJ databases">
        <title>Deep-cultivation of Planctomycetes and their phenomic and genomic characterization uncovers novel biology.</title>
        <authorList>
            <person name="Wiegand S."/>
            <person name="Jogler M."/>
            <person name="Boedeker C."/>
            <person name="Pinto D."/>
            <person name="Vollmers J."/>
            <person name="Rivas-Marin E."/>
            <person name="Kohn T."/>
            <person name="Peeters S.H."/>
            <person name="Heuer A."/>
            <person name="Rast P."/>
            <person name="Oberbeckmann S."/>
            <person name="Bunk B."/>
            <person name="Jeske O."/>
            <person name="Meyerdierks A."/>
            <person name="Storesund J.E."/>
            <person name="Kallscheuer N."/>
            <person name="Luecker S."/>
            <person name="Lage O.M."/>
            <person name="Pohl T."/>
            <person name="Merkel B.J."/>
            <person name="Hornburger P."/>
            <person name="Mueller R.-W."/>
            <person name="Bruemmer F."/>
            <person name="Labrenz M."/>
            <person name="Spormann A.M."/>
            <person name="Op Den Camp H."/>
            <person name="Overmann J."/>
            <person name="Amann R."/>
            <person name="Jetten M.S.M."/>
            <person name="Mascher T."/>
            <person name="Medema M.H."/>
            <person name="Devos D.P."/>
            <person name="Kaster A.-K."/>
            <person name="Ovreas L."/>
            <person name="Rohde M."/>
            <person name="Galperin M.Y."/>
            <person name="Jogler C."/>
        </authorList>
    </citation>
    <scope>NUCLEOTIDE SEQUENCE [LARGE SCALE GENOMIC DNA]</scope>
    <source>
        <strain evidence="3 4">Pla111</strain>
    </source>
</reference>
<evidence type="ECO:0000256" key="2">
    <source>
        <dbReference type="SAM" id="SignalP"/>
    </source>
</evidence>
<dbReference type="InterPro" id="IPR011990">
    <property type="entry name" value="TPR-like_helical_dom_sf"/>
</dbReference>
<protein>
    <submittedName>
        <fullName evidence="3">Outer membrane protein assembly factor BamD</fullName>
    </submittedName>
</protein>
<sequence precursor="true">MVAPVATPSFALLLAFATLSAPHARGLEMPRWLGGSAATATDAAEGPGTPEWWRSNKKRAEFVPGEGFRVEGVPGFFDQDGRSIDAPVDEITVDLHRAEESKGILPGVDPKLAAQKVKEAVGLGPDQQAARKFLAAGVKLFEDKRYAAAAKEFEKAAARWPRSDIASLALFNQAESYYWDDRYQDASETYLKLLTEHPSTPKLDITIERMWAIAQYWEKTHFASPSRMPFGYNPIEKTRPTFDTIGNSIKLYDSIRMNDPTGPRADDSIMTTAGIYYQRQRYADADYHYSLLRQEYPRSDYQFEAHLLGLQAKLMRYQGPDYDGTPLTEARKLEERTRLNFSGRLSQEQLSRLNETRGRIQAMIEERDLRMAAYYEGTKQHRAARIVLNNVIKQYPSSPAAEKARDQLAKLEGLPDAPDEPMEWLVEMFPQNQERSALDGIAPMNPRVDVTRIAEQGTDGDTTTR</sequence>
<feature type="signal peptide" evidence="2">
    <location>
        <begin position="1"/>
        <end position="20"/>
    </location>
</feature>
<dbReference type="AlphaFoldDB" id="A0A5C5W9I0"/>
<name>A0A5C5W9I0_9BACT</name>
<evidence type="ECO:0000256" key="1">
    <source>
        <dbReference type="SAM" id="MobiDB-lite"/>
    </source>
</evidence>
<dbReference type="Proteomes" id="UP000318995">
    <property type="component" value="Unassembled WGS sequence"/>
</dbReference>
<dbReference type="EMBL" id="SJPH01000002">
    <property type="protein sequence ID" value="TWT47320.1"/>
    <property type="molecule type" value="Genomic_DNA"/>
</dbReference>
<proteinExistence type="predicted"/>
<gene>
    <name evidence="3" type="primary">bamD</name>
    <name evidence="3" type="ORF">Pla111_09330</name>
</gene>
<dbReference type="InterPro" id="IPR019734">
    <property type="entry name" value="TPR_rpt"/>
</dbReference>
<feature type="chain" id="PRO_5022684589" evidence="2">
    <location>
        <begin position="21"/>
        <end position="465"/>
    </location>
</feature>
<dbReference type="OrthoDB" id="274477at2"/>
<evidence type="ECO:0000313" key="3">
    <source>
        <dbReference type="EMBL" id="TWT47320.1"/>
    </source>
</evidence>
<accession>A0A5C5W9I0</accession>
<dbReference type="Pfam" id="PF13174">
    <property type="entry name" value="TPR_6"/>
    <property type="match status" value="2"/>
</dbReference>
<dbReference type="SUPFAM" id="SSF48452">
    <property type="entry name" value="TPR-like"/>
    <property type="match status" value="1"/>
</dbReference>
<dbReference type="Gene3D" id="1.25.40.10">
    <property type="entry name" value="Tetratricopeptide repeat domain"/>
    <property type="match status" value="2"/>
</dbReference>